<sequence>MSIQALREARNAAARDLRNHYDKHKDSWNADHQKVYDELAAKIDGFDGQIAAEERLLSIEASNNERLNRIEERDDVGRTEAGNRAEQESAIMRAWLVGGPQALTNQQRQYLDNRRNEAIRNGTLSTSPNVDGGYLVQQEFARSILEAMKLFGGMRQVATIMATANGASFLQPTTDSSSEEGEIVAENAAATTDTSIAFGSKLIGAYRFSSKLVPISLELLQDSAVDIEGHVRDRLTKRLARITERLFTTGTGVGQPEGIITAAAVGKALAAGGATSFTYDDLVDLEHSVDPAYRARAKYMFNDAVLKVLKRMKDGQNRPLWLPSIAGVAPSTISGYEYQLNQAMAAPAANAKSVAFGDLSTYTIRDVLAVDIYRFADSAFMSKGQIALLGFSRHDGKLMDVGGAVKTLQHSAT</sequence>
<dbReference type="SUPFAM" id="SSF56563">
    <property type="entry name" value="Major capsid protein gp5"/>
    <property type="match status" value="1"/>
</dbReference>
<protein>
    <submittedName>
        <fullName evidence="3">Phage major capsid protein, HK97 family</fullName>
    </submittedName>
</protein>
<evidence type="ECO:0000313" key="4">
    <source>
        <dbReference type="Proteomes" id="UP000003165"/>
    </source>
</evidence>
<dbReference type="RefSeq" id="WP_008952296.1">
    <property type="nucleotide sequence ID" value="NZ_ACIS01000001.1"/>
</dbReference>
<evidence type="ECO:0000256" key="1">
    <source>
        <dbReference type="ARBA" id="ARBA00004328"/>
    </source>
</evidence>
<accession>B9YYU1</accession>
<keyword evidence="4" id="KW-1185">Reference proteome</keyword>
<comment type="subcellular location">
    <subcellularLocation>
        <location evidence="1">Virion</location>
    </subcellularLocation>
</comment>
<dbReference type="InterPro" id="IPR054612">
    <property type="entry name" value="Phage_capsid-like_C"/>
</dbReference>
<dbReference type="Pfam" id="PF05065">
    <property type="entry name" value="Phage_capsid"/>
    <property type="match status" value="1"/>
</dbReference>
<feature type="domain" description="Phage capsid-like C-terminal" evidence="2">
    <location>
        <begin position="132"/>
        <end position="403"/>
    </location>
</feature>
<name>B9YYU1_9NEIS</name>
<dbReference type="Proteomes" id="UP000003165">
    <property type="component" value="Unassembled WGS sequence"/>
</dbReference>
<dbReference type="EMBL" id="ACIS01000001">
    <property type="protein sequence ID" value="EEG10294.1"/>
    <property type="molecule type" value="Genomic_DNA"/>
</dbReference>
<dbReference type="InterPro" id="IPR024455">
    <property type="entry name" value="Phage_capsid"/>
</dbReference>
<evidence type="ECO:0000259" key="2">
    <source>
        <dbReference type="Pfam" id="PF05065"/>
    </source>
</evidence>
<organism evidence="3 4">
    <name type="scientific">Pseudogulbenkiania ferrooxidans 2002</name>
    <dbReference type="NCBI Taxonomy" id="279714"/>
    <lineage>
        <taxon>Bacteria</taxon>
        <taxon>Pseudomonadati</taxon>
        <taxon>Pseudomonadota</taxon>
        <taxon>Betaproteobacteria</taxon>
        <taxon>Neisseriales</taxon>
        <taxon>Chromobacteriaceae</taxon>
        <taxon>Pseudogulbenkiania</taxon>
    </lineage>
</organism>
<gene>
    <name evidence="3" type="ORF">FuraDRAFT_0276</name>
</gene>
<dbReference type="Gene3D" id="3.30.2320.10">
    <property type="entry name" value="hypothetical protein PF0899 domain"/>
    <property type="match status" value="1"/>
</dbReference>
<evidence type="ECO:0000313" key="3">
    <source>
        <dbReference type="EMBL" id="EEG10294.1"/>
    </source>
</evidence>
<reference evidence="3 4" key="1">
    <citation type="submission" date="2009-02" db="EMBL/GenBank/DDBJ databases">
        <title>Sequencing of the draft genome and assembly of Lutiella nitroferrum 2002.</title>
        <authorList>
            <consortium name="US DOE Joint Genome Institute (JGI-PGF)"/>
            <person name="Lucas S."/>
            <person name="Copeland A."/>
            <person name="Lapidus A."/>
            <person name="Glavina del Rio T."/>
            <person name="Tice H."/>
            <person name="Bruce D."/>
            <person name="Goodwin L."/>
            <person name="Pitluck S."/>
            <person name="Larimer F."/>
            <person name="Land M.L."/>
            <person name="Hauser L."/>
            <person name="Coates J.D."/>
        </authorList>
    </citation>
    <scope>NUCLEOTIDE SEQUENCE [LARGE SCALE GENOMIC DNA]</scope>
    <source>
        <strain evidence="3 4">2002</strain>
    </source>
</reference>
<proteinExistence type="predicted"/>
<comment type="caution">
    <text evidence="3">The sequence shown here is derived from an EMBL/GenBank/DDBJ whole genome shotgun (WGS) entry which is preliminary data.</text>
</comment>
<dbReference type="AlphaFoldDB" id="B9YYU1"/>
<dbReference type="NCBIfam" id="TIGR01554">
    <property type="entry name" value="major_cap_HK97"/>
    <property type="match status" value="1"/>
</dbReference>
<dbReference type="eggNOG" id="COG4653">
    <property type="taxonomic scope" value="Bacteria"/>
</dbReference>
<dbReference type="Gene3D" id="3.30.2400.10">
    <property type="entry name" value="Major capsid protein gp5"/>
    <property type="match status" value="1"/>
</dbReference>